<proteinExistence type="predicted"/>
<evidence type="ECO:0000313" key="5">
    <source>
        <dbReference type="Proteomes" id="UP000039021"/>
    </source>
</evidence>
<reference evidence="4 5" key="2">
    <citation type="submission" date="2015-03" db="EMBL/GenBank/DDBJ databases">
        <authorList>
            <consortium name="Pathogen Informatics"/>
        </authorList>
    </citation>
    <scope>NUCLEOTIDE SEQUENCE [LARGE SCALE GENOMIC DNA]</scope>
    <source>
        <strain evidence="4">K00500041</strain>
        <strain evidence="5">N09902308</strain>
    </source>
</reference>
<dbReference type="AlphaFoldDB" id="A0A0U0UG91"/>
<dbReference type="EMBL" id="CSBK01002026">
    <property type="protein sequence ID" value="COZ41886.1"/>
    <property type="molecule type" value="Genomic_DNA"/>
</dbReference>
<feature type="region of interest" description="Disordered" evidence="1">
    <location>
        <begin position="1"/>
        <end position="44"/>
    </location>
</feature>
<reference evidence="3" key="3">
    <citation type="submission" date="2015-03" db="EMBL/GenBank/DDBJ databases">
        <authorList>
            <consortium name="Pathogen Informatics"/>
            <person name="Murphy D."/>
        </authorList>
    </citation>
    <scope>NUCLEOTIDE SEQUENCE</scope>
    <source>
        <strain evidence="3">N09902308</strain>
    </source>
</reference>
<sequence length="116" mass="12720">MLSSLRAAVHSRISSNRKHGMANSTGSRISSGSAEKNPATASTSDRLRLACVTGDDLTVKPLARRPLFPIRSVLLETLCPTRVRYIYRTLGHMTHKRQNPGPNRAPWVGSLHTAMT</sequence>
<evidence type="ECO:0000313" key="2">
    <source>
        <dbReference type="EMBL" id="COW30992.1"/>
    </source>
</evidence>
<feature type="compositionally biased region" description="Polar residues" evidence="1">
    <location>
        <begin position="22"/>
        <end position="44"/>
    </location>
</feature>
<gene>
    <name evidence="2" type="ORF">ERS007703_03350</name>
    <name evidence="3" type="ORF">ERS007739_03732</name>
</gene>
<reference evidence="2" key="1">
    <citation type="submission" date="2015-03" db="EMBL/GenBank/DDBJ databases">
        <authorList>
            <person name="Murphy D."/>
        </authorList>
    </citation>
    <scope>NUCLEOTIDE SEQUENCE [LARGE SCALE GENOMIC DNA]</scope>
    <source>
        <strain evidence="2">K00500041</strain>
    </source>
</reference>
<dbReference type="Proteomes" id="UP000039021">
    <property type="component" value="Unassembled WGS sequence"/>
</dbReference>
<protein>
    <submittedName>
        <fullName evidence="2">Uncharacterized protein</fullName>
    </submittedName>
</protein>
<organism evidence="2 4">
    <name type="scientific">Mycobacterium tuberculosis</name>
    <dbReference type="NCBI Taxonomy" id="1773"/>
    <lineage>
        <taxon>Bacteria</taxon>
        <taxon>Bacillati</taxon>
        <taxon>Actinomycetota</taxon>
        <taxon>Actinomycetes</taxon>
        <taxon>Mycobacteriales</taxon>
        <taxon>Mycobacteriaceae</taxon>
        <taxon>Mycobacterium</taxon>
        <taxon>Mycobacterium tuberculosis complex</taxon>
    </lineage>
</organism>
<evidence type="ECO:0000313" key="4">
    <source>
        <dbReference type="Proteomes" id="UP000038802"/>
    </source>
</evidence>
<name>A0A0U0UG91_MYCTX</name>
<evidence type="ECO:0000313" key="3">
    <source>
        <dbReference type="EMBL" id="COZ41886.1"/>
    </source>
</evidence>
<evidence type="ECO:0000256" key="1">
    <source>
        <dbReference type="SAM" id="MobiDB-lite"/>
    </source>
</evidence>
<dbReference type="EMBL" id="CSAE01000446">
    <property type="protein sequence ID" value="COW30992.1"/>
    <property type="molecule type" value="Genomic_DNA"/>
</dbReference>
<accession>A0A0U0UG91</accession>
<dbReference type="Proteomes" id="UP000038802">
    <property type="component" value="Unassembled WGS sequence"/>
</dbReference>